<dbReference type="EMBL" id="JAGGLM010000004">
    <property type="protein sequence ID" value="MBP2032411.1"/>
    <property type="molecule type" value="Genomic_DNA"/>
</dbReference>
<keyword evidence="1" id="KW-0812">Transmembrane</keyword>
<gene>
    <name evidence="3" type="ORF">J2Z42_001076</name>
</gene>
<dbReference type="RefSeq" id="WP_209701551.1">
    <property type="nucleotide sequence ID" value="NZ_JAGGLM010000004.1"/>
</dbReference>
<dbReference type="SUPFAM" id="SSF53187">
    <property type="entry name" value="Zn-dependent exopeptidases"/>
    <property type="match status" value="1"/>
</dbReference>
<reference evidence="3 4" key="1">
    <citation type="submission" date="2021-03" db="EMBL/GenBank/DDBJ databases">
        <title>Genomic Encyclopedia of Type Strains, Phase IV (KMG-IV): sequencing the most valuable type-strain genomes for metagenomic binning, comparative biology and taxonomic classification.</title>
        <authorList>
            <person name="Goeker M."/>
        </authorList>
    </citation>
    <scope>NUCLEOTIDE SEQUENCE [LARGE SCALE GENOMIC DNA]</scope>
    <source>
        <strain evidence="3 4">DSM 28783</strain>
    </source>
</reference>
<feature type="transmembrane region" description="Helical" evidence="1">
    <location>
        <begin position="420"/>
        <end position="441"/>
    </location>
</feature>
<keyword evidence="4" id="KW-1185">Reference proteome</keyword>
<evidence type="ECO:0000313" key="3">
    <source>
        <dbReference type="EMBL" id="MBP2032411.1"/>
    </source>
</evidence>
<keyword evidence="1" id="KW-0472">Membrane</keyword>
<dbReference type="Proteomes" id="UP001519307">
    <property type="component" value="Unassembled WGS sequence"/>
</dbReference>
<dbReference type="PANTHER" id="PTHR12147">
    <property type="entry name" value="METALLOPEPTIDASE M28 FAMILY MEMBER"/>
    <property type="match status" value="1"/>
</dbReference>
<dbReference type="Gene3D" id="3.40.630.10">
    <property type="entry name" value="Zn peptidases"/>
    <property type="match status" value="1"/>
</dbReference>
<dbReference type="PANTHER" id="PTHR12147:SF26">
    <property type="entry name" value="PEPTIDASE M28 DOMAIN-CONTAINING PROTEIN"/>
    <property type="match status" value="1"/>
</dbReference>
<keyword evidence="1" id="KW-1133">Transmembrane helix</keyword>
<dbReference type="InterPro" id="IPR045175">
    <property type="entry name" value="M28_fam"/>
</dbReference>
<proteinExistence type="predicted"/>
<comment type="caution">
    <text evidence="3">The sequence shown here is derived from an EMBL/GenBank/DDBJ whole genome shotgun (WGS) entry which is preliminary data.</text>
</comment>
<accession>A0ABS4KSF0</accession>
<dbReference type="InterPro" id="IPR007484">
    <property type="entry name" value="Peptidase_M28"/>
</dbReference>
<organism evidence="3 4">
    <name type="scientific">Clostridium algifaecis</name>
    <dbReference type="NCBI Taxonomy" id="1472040"/>
    <lineage>
        <taxon>Bacteria</taxon>
        <taxon>Bacillati</taxon>
        <taxon>Bacillota</taxon>
        <taxon>Clostridia</taxon>
        <taxon>Eubacteriales</taxon>
        <taxon>Clostridiaceae</taxon>
        <taxon>Clostridium</taxon>
    </lineage>
</organism>
<dbReference type="Pfam" id="PF04389">
    <property type="entry name" value="Peptidase_M28"/>
    <property type="match status" value="1"/>
</dbReference>
<protein>
    <recommendedName>
        <fullName evidence="2">Peptidase M28 domain-containing protein</fullName>
    </recommendedName>
</protein>
<name>A0ABS4KSF0_9CLOT</name>
<feature type="domain" description="Peptidase M28" evidence="2">
    <location>
        <begin position="214"/>
        <end position="406"/>
    </location>
</feature>
<sequence length="449" mass="51658">MKKFLLSLIITIFCIICSLSFENYYFIRPLNSNEVKNTVKYLSSDDFNGRLTGTLENYETINFIKNYFKDQNLIPYKNNYLQSFNVIYPRAVTGTPYLLVKDKNGFIVKQYKYAIDYKEDMVNFRYNNVSFKKGDNILWRGNNFQVQQGNNYFLFYNPQDDNVNFRSSFISNSPHCMYIMIKKHTAQEINNYINKGYEISCFIPFEDEFTSTYNVLGYIKGKNQNLPPLILSAHFDHVGSDLAGTVYNGALDNASGTSFLLGLVKYINSIGKPERNIIIAAFNAEEFGCLGSKNFVKQYKNDLKGSKVINFDMIGSDKNVPISIMSGKFDTKNSSFVKEIAGLCNENKANFKYTFENCSDHEYFRAYGIDAVTLSDADMSRIHTPKDKSQYINTKSIDRCFNIVSKEIDSFAFGRNPYILYYKQLFIVSIIGLLLSTILYIKCTKNTNN</sequence>
<evidence type="ECO:0000259" key="2">
    <source>
        <dbReference type="Pfam" id="PF04389"/>
    </source>
</evidence>
<evidence type="ECO:0000256" key="1">
    <source>
        <dbReference type="SAM" id="Phobius"/>
    </source>
</evidence>
<evidence type="ECO:0000313" key="4">
    <source>
        <dbReference type="Proteomes" id="UP001519307"/>
    </source>
</evidence>